<organism evidence="1 2">
    <name type="scientific">Steinernema glaseri</name>
    <dbReference type="NCBI Taxonomy" id="37863"/>
    <lineage>
        <taxon>Eukaryota</taxon>
        <taxon>Metazoa</taxon>
        <taxon>Ecdysozoa</taxon>
        <taxon>Nematoda</taxon>
        <taxon>Chromadorea</taxon>
        <taxon>Rhabditida</taxon>
        <taxon>Tylenchina</taxon>
        <taxon>Panagrolaimomorpha</taxon>
        <taxon>Strongyloidoidea</taxon>
        <taxon>Steinernematidae</taxon>
        <taxon>Steinernema</taxon>
    </lineage>
</organism>
<reference evidence="2" key="1">
    <citation type="submission" date="2016-11" db="UniProtKB">
        <authorList>
            <consortium name="WormBaseParasite"/>
        </authorList>
    </citation>
    <scope>IDENTIFICATION</scope>
</reference>
<dbReference type="PANTHER" id="PTHR35014:SF1">
    <property type="entry name" value="INFECTION RESPONSE PROTEIN"/>
    <property type="match status" value="1"/>
</dbReference>
<evidence type="ECO:0000313" key="2">
    <source>
        <dbReference type="WBParaSite" id="L893_g7734.t1"/>
    </source>
</evidence>
<dbReference type="AlphaFoldDB" id="A0A1I8AQ52"/>
<dbReference type="PANTHER" id="PTHR35014">
    <property type="entry name" value="INFECTION RESPONSE PROTEIN-RELATED"/>
    <property type="match status" value="1"/>
</dbReference>
<sequence>MSAKSFPTWDKFEARTERYMTNEPGLARPTLCSWHRSLARCLGAGTERSPISKEALRSAFGLPEADAFSFALSFESNQYECGEGFKTVSDYADCLEEVRNCDKSEVDAAVQGCTQGRTTEVRNIKGAQRECSAERIANECLYRFGVMKCGKAVEKYYCKMQEFVSRRRIFEGAAQCPEPFQCEL</sequence>
<dbReference type="WBParaSite" id="L893_g7734.t1">
    <property type="protein sequence ID" value="L893_g7734.t1"/>
    <property type="gene ID" value="L893_g7734"/>
</dbReference>
<protein>
    <submittedName>
        <fullName evidence="2">DUF19 domain-containing protein</fullName>
    </submittedName>
</protein>
<evidence type="ECO:0000313" key="1">
    <source>
        <dbReference type="Proteomes" id="UP000095287"/>
    </source>
</evidence>
<dbReference type="Proteomes" id="UP000095287">
    <property type="component" value="Unplaced"/>
</dbReference>
<keyword evidence="1" id="KW-1185">Reference proteome</keyword>
<name>A0A1I8AQ52_9BILA</name>
<accession>A0A1I8AQ52</accession>
<proteinExistence type="predicted"/>